<dbReference type="Gene3D" id="2.40.50.90">
    <property type="match status" value="1"/>
</dbReference>
<reference evidence="1" key="1">
    <citation type="journal article" date="2015" name="Nature">
        <title>Complex archaea that bridge the gap between prokaryotes and eukaryotes.</title>
        <authorList>
            <person name="Spang A."/>
            <person name="Saw J.H."/>
            <person name="Jorgensen S.L."/>
            <person name="Zaremba-Niedzwiedzka K."/>
            <person name="Martijn J."/>
            <person name="Lind A.E."/>
            <person name="van Eijk R."/>
            <person name="Schleper C."/>
            <person name="Guy L."/>
            <person name="Ettema T.J."/>
        </authorList>
    </citation>
    <scope>NUCLEOTIDE SEQUENCE</scope>
</reference>
<dbReference type="InterPro" id="IPR035437">
    <property type="entry name" value="SNase_OB-fold_sf"/>
</dbReference>
<organism evidence="1">
    <name type="scientific">marine sediment metagenome</name>
    <dbReference type="NCBI Taxonomy" id="412755"/>
    <lineage>
        <taxon>unclassified sequences</taxon>
        <taxon>metagenomes</taxon>
        <taxon>ecological metagenomes</taxon>
    </lineage>
</organism>
<accession>A0A0F9LSM2</accession>
<comment type="caution">
    <text evidence="1">The sequence shown here is derived from an EMBL/GenBank/DDBJ whole genome shotgun (WGS) entry which is preliminary data.</text>
</comment>
<gene>
    <name evidence="1" type="ORF">LCGC14_1471970</name>
</gene>
<dbReference type="AlphaFoldDB" id="A0A0F9LSM2"/>
<dbReference type="SUPFAM" id="SSF50199">
    <property type="entry name" value="Staphylococcal nuclease"/>
    <property type="match status" value="1"/>
</dbReference>
<protein>
    <recommendedName>
        <fullName evidence="2">TNase-like domain-containing protein</fullName>
    </recommendedName>
</protein>
<proteinExistence type="predicted"/>
<evidence type="ECO:0008006" key="2">
    <source>
        <dbReference type="Google" id="ProtNLM"/>
    </source>
</evidence>
<evidence type="ECO:0000313" key="1">
    <source>
        <dbReference type="EMBL" id="KKM67350.1"/>
    </source>
</evidence>
<dbReference type="EMBL" id="LAZR01010363">
    <property type="protein sequence ID" value="KKM67350.1"/>
    <property type="molecule type" value="Genomic_DNA"/>
</dbReference>
<sequence>MPPHDFKRFPELSNSQMQVYYWESPHKQIVEDIRVKVVKVTDGDTVRVEWDERDFNFPVRIFNLAAPELDERGGKESQSWLEDQLLGEEVDLIISETRVEKWGRLLADIFHRGVLISDESVERQRIEGMIHTILCMMDGVANHCDPDTIIQAIDGPEMLHDMFHAEERKRNEERRLLLGELVKCHCGGTPKAIVYILSKPQYGCFECSDCGVRGDECDNEQKATISWNKKQRILKNKKT</sequence>
<name>A0A0F9LSM2_9ZZZZ</name>